<reference evidence="2" key="1">
    <citation type="submission" date="2016-10" db="EMBL/GenBank/DDBJ databases">
        <authorList>
            <person name="Varghese N."/>
            <person name="Submissions S."/>
        </authorList>
    </citation>
    <scope>NUCLEOTIDE SEQUENCE [LARGE SCALE GENOMIC DNA]</scope>
    <source>
        <strain evidence="2">JCM 10271</strain>
    </source>
</reference>
<dbReference type="CDD" id="cd02219">
    <property type="entry name" value="cupin_YjlB-like"/>
    <property type="match status" value="1"/>
</dbReference>
<dbReference type="RefSeq" id="WP_139218655.1">
    <property type="nucleotide sequence ID" value="NZ_FOXV01000001.1"/>
</dbReference>
<dbReference type="EMBL" id="FOXV01000001">
    <property type="protein sequence ID" value="SFQ02679.1"/>
    <property type="molecule type" value="Genomic_DNA"/>
</dbReference>
<dbReference type="PIRSF" id="PIRSF019307">
    <property type="entry name" value="UCP019307"/>
    <property type="match status" value="1"/>
</dbReference>
<name>A0A1I5V590_9RHOB</name>
<dbReference type="PANTHER" id="PTHR36448">
    <property type="entry name" value="BLR7373 PROTEIN"/>
    <property type="match status" value="1"/>
</dbReference>
<dbReference type="InterPro" id="IPR047121">
    <property type="entry name" value="YjiB-like"/>
</dbReference>
<organism evidence="1 2">
    <name type="scientific">Roseivivax halotolerans</name>
    <dbReference type="NCBI Taxonomy" id="93684"/>
    <lineage>
        <taxon>Bacteria</taxon>
        <taxon>Pseudomonadati</taxon>
        <taxon>Pseudomonadota</taxon>
        <taxon>Alphaproteobacteria</taxon>
        <taxon>Rhodobacterales</taxon>
        <taxon>Roseobacteraceae</taxon>
        <taxon>Roseivivax</taxon>
    </lineage>
</organism>
<dbReference type="STRING" id="93684.SAMN05421853_101341"/>
<dbReference type="AlphaFoldDB" id="A0A1I5V590"/>
<dbReference type="InterPro" id="IPR011051">
    <property type="entry name" value="RmlC_Cupin_sf"/>
</dbReference>
<dbReference type="Proteomes" id="UP000243106">
    <property type="component" value="Unassembled WGS sequence"/>
</dbReference>
<gene>
    <name evidence="1" type="ORF">SAMN05421853_101341</name>
</gene>
<dbReference type="InterPro" id="IPR014710">
    <property type="entry name" value="RmlC-like_jellyroll"/>
</dbReference>
<dbReference type="PANTHER" id="PTHR36448:SF2">
    <property type="entry name" value="CUPIN TYPE-1 DOMAIN-CONTAINING PROTEIN"/>
    <property type="match status" value="1"/>
</dbReference>
<dbReference type="Gene3D" id="2.60.120.10">
    <property type="entry name" value="Jelly Rolls"/>
    <property type="match status" value="1"/>
</dbReference>
<evidence type="ECO:0000313" key="2">
    <source>
        <dbReference type="Proteomes" id="UP000243106"/>
    </source>
</evidence>
<protein>
    <submittedName>
        <fullName evidence="1">Uncharacterized protein YjlB</fullName>
    </submittedName>
</protein>
<keyword evidence="2" id="KW-1185">Reference proteome</keyword>
<accession>A0A1I5V590</accession>
<sequence>MTTEPALVHRDAATAARTLNFTDDGVTPNNPDLPVLFFPDAIADGASSDQIEALYRSNGWHGTWTATVFDYEHYHPDAHEVLTVASGSASLRIGGRSGKVMAVNAGDVLMLPGGIGHMRLDQTDDFAVCGGYPPDQPHGTIIRAPDERNEDHIAQIAALSRPENDPVFGEDGPLVVLWGGARE</sequence>
<evidence type="ECO:0000313" key="1">
    <source>
        <dbReference type="EMBL" id="SFQ02679.1"/>
    </source>
</evidence>
<proteinExistence type="predicted"/>
<dbReference type="SUPFAM" id="SSF51182">
    <property type="entry name" value="RmlC-like cupins"/>
    <property type="match status" value="1"/>
</dbReference>
<dbReference type="InterPro" id="IPR014500">
    <property type="entry name" value="UCP019307_cupin"/>
</dbReference>